<sequence length="307" mass="31808">MPTHSPEEPTERHLAPDPALMEAARARGRERWAAAGDLPAPEEKPPGRQLKLKPRIAVIVAVAAFLVLAAVVAVTSGGGSGDAGTDTAQPSHSYVPGLITPPEALPDESSSAPSNSMNPTLASSALGLIPPTTTQPAPPPVDNNRAPSGAKSLTMGPGCGGYTGVGSYRDGRKGWVDHGDGKCGSTFVSIPMSGDPRRDDPSAYAQWTFSVSGTCEVSVHVPNGNLEEVGGNPTVYYVYDRNGVGGTPMASFAIKQVEKRGQWVSAGKFKSSGNLTVQLLTRGQDWNNSGPTYAHHAASAIKADCTA</sequence>
<keyword evidence="2" id="KW-1133">Transmembrane helix</keyword>
<reference evidence="3 4" key="1">
    <citation type="submission" date="2018-05" db="EMBL/GenBank/DDBJ databases">
        <title>Genomic Encyclopedia of Type Strains, Phase IV (KMG-IV): sequencing the most valuable type-strain genomes for metagenomic binning, comparative biology and taxonomic classification.</title>
        <authorList>
            <person name="Goeker M."/>
        </authorList>
    </citation>
    <scope>NUCLEOTIDE SEQUENCE [LARGE SCALE GENOMIC DNA]</scope>
    <source>
        <strain evidence="3 4">DSM 45480</strain>
    </source>
</reference>
<keyword evidence="2" id="KW-0472">Membrane</keyword>
<dbReference type="Proteomes" id="UP000246005">
    <property type="component" value="Unassembled WGS sequence"/>
</dbReference>
<name>A0A316I4Q4_9PSEU</name>
<evidence type="ECO:0008006" key="5">
    <source>
        <dbReference type="Google" id="ProtNLM"/>
    </source>
</evidence>
<proteinExistence type="predicted"/>
<dbReference type="EMBL" id="QGHB01000003">
    <property type="protein sequence ID" value="PWK88215.1"/>
    <property type="molecule type" value="Genomic_DNA"/>
</dbReference>
<protein>
    <recommendedName>
        <fullName evidence="5">Adhesin</fullName>
    </recommendedName>
</protein>
<comment type="caution">
    <text evidence="3">The sequence shown here is derived from an EMBL/GenBank/DDBJ whole genome shotgun (WGS) entry which is preliminary data.</text>
</comment>
<dbReference type="AlphaFoldDB" id="A0A316I4Q4"/>
<gene>
    <name evidence="3" type="ORF">C8D88_103411</name>
</gene>
<evidence type="ECO:0000256" key="1">
    <source>
        <dbReference type="SAM" id="MobiDB-lite"/>
    </source>
</evidence>
<organism evidence="3 4">
    <name type="scientific">Lentzea atacamensis</name>
    <dbReference type="NCBI Taxonomy" id="531938"/>
    <lineage>
        <taxon>Bacteria</taxon>
        <taxon>Bacillati</taxon>
        <taxon>Actinomycetota</taxon>
        <taxon>Actinomycetes</taxon>
        <taxon>Pseudonocardiales</taxon>
        <taxon>Pseudonocardiaceae</taxon>
        <taxon>Lentzea</taxon>
    </lineage>
</organism>
<dbReference type="RefSeq" id="WP_109636199.1">
    <property type="nucleotide sequence ID" value="NZ_QGHB01000003.1"/>
</dbReference>
<feature type="transmembrane region" description="Helical" evidence="2">
    <location>
        <begin position="56"/>
        <end position="75"/>
    </location>
</feature>
<evidence type="ECO:0000313" key="3">
    <source>
        <dbReference type="EMBL" id="PWK88215.1"/>
    </source>
</evidence>
<feature type="region of interest" description="Disordered" evidence="1">
    <location>
        <begin position="28"/>
        <end position="48"/>
    </location>
</feature>
<feature type="region of interest" description="Disordered" evidence="1">
    <location>
        <begin position="76"/>
        <end position="152"/>
    </location>
</feature>
<evidence type="ECO:0000313" key="4">
    <source>
        <dbReference type="Proteomes" id="UP000246005"/>
    </source>
</evidence>
<evidence type="ECO:0000256" key="2">
    <source>
        <dbReference type="SAM" id="Phobius"/>
    </source>
</evidence>
<feature type="compositionally biased region" description="Polar residues" evidence="1">
    <location>
        <begin position="108"/>
        <end position="123"/>
    </location>
</feature>
<accession>A0A316I4Q4</accession>
<keyword evidence="2" id="KW-0812">Transmembrane</keyword>